<feature type="compositionally biased region" description="Polar residues" evidence="1">
    <location>
        <begin position="288"/>
        <end position="297"/>
    </location>
</feature>
<evidence type="ECO:0000313" key="2">
    <source>
        <dbReference type="EMBL" id="KAK6207967.1"/>
    </source>
</evidence>
<name>A0AAV9SY91_9PEZI</name>
<feature type="compositionally biased region" description="Low complexity" evidence="1">
    <location>
        <begin position="546"/>
        <end position="573"/>
    </location>
</feature>
<feature type="region of interest" description="Disordered" evidence="1">
    <location>
        <begin position="255"/>
        <end position="591"/>
    </location>
</feature>
<feature type="compositionally biased region" description="Low complexity" evidence="1">
    <location>
        <begin position="312"/>
        <end position="327"/>
    </location>
</feature>
<reference evidence="2 3" key="1">
    <citation type="submission" date="2023-04" db="EMBL/GenBank/DDBJ databases">
        <title>Colletotrichum tabacum stain YC1 causing leaf anthracnose on Nicotiana tabacum(L.) cv.</title>
        <authorList>
            <person name="Ji Z."/>
            <person name="Wang M."/>
            <person name="Zhang J."/>
            <person name="Wang N."/>
            <person name="Zhou Z."/>
        </authorList>
    </citation>
    <scope>NUCLEOTIDE SEQUENCE [LARGE SCALE GENOMIC DNA]</scope>
    <source>
        <strain evidence="2 3">YC1</strain>
    </source>
</reference>
<feature type="compositionally biased region" description="Low complexity" evidence="1">
    <location>
        <begin position="262"/>
        <end position="287"/>
    </location>
</feature>
<protein>
    <submittedName>
        <fullName evidence="2">Uncharacterized protein</fullName>
    </submittedName>
</protein>
<comment type="caution">
    <text evidence="2">The sequence shown here is derived from an EMBL/GenBank/DDBJ whole genome shotgun (WGS) entry which is preliminary data.</text>
</comment>
<evidence type="ECO:0000256" key="1">
    <source>
        <dbReference type="SAM" id="MobiDB-lite"/>
    </source>
</evidence>
<proteinExistence type="predicted"/>
<sequence>MPFDFKAYDAKCLGLTPEELQREWEHYTRLISGASTSTAVSGLAIPFTLGVSTIGVAMAAPAIHNARKKRDIIERHLQRHGATHVTRKRDVLGSMAVSGTIGVVTLGVGTAGADAIATAGAEHGISAIVENDTAIKVVTHAALDGVGMGVEHAHTSHLKKKDAFKAFQAAGVFQAVQDAKAAEHHAQQQQYHHHQQQQQQQAFYPYSQSQPQYLPAPPYQPATSTGFPPSQPSSSYAPSFVTTYNPAYQDEKQGYHPAVTNQPAPQQHVPQQHVAQQQVPQHPAQQQSHEPPQSYTVQPPPHEHAGQTSTLPATGPQQQQQQQQQAQVPPPPSPRPASTYTPPTPSQGPPAYGYQQHAYTPAPAYGYSFPPPPPPPGPPPQQSQHSYQPMAAHHHPPPPPPPPPSYPPPPASSTVYIHPPQQQQQQKAPEPQYAPVPIPVAYNLTPDHTAHQQHPPTPAQQGYQPAPQPYHPQPYQPQPYQPQQQQQQQQQQTYNPLTTPVSPPNSVLAAAQAQGASGYFPAVTATQQQQPQQQHHVAYDPQKWNAPYTPAATPGTPYIPQASPAQPAYPAGGAVPGPTPTSQPVAGYGTG</sequence>
<dbReference type="AlphaFoldDB" id="A0AAV9SY91"/>
<evidence type="ECO:0000313" key="3">
    <source>
        <dbReference type="Proteomes" id="UP001327957"/>
    </source>
</evidence>
<feature type="compositionally biased region" description="Low complexity" evidence="1">
    <location>
        <begin position="196"/>
        <end position="213"/>
    </location>
</feature>
<feature type="compositionally biased region" description="Low complexity" evidence="1">
    <location>
        <begin position="521"/>
        <end position="536"/>
    </location>
</feature>
<feature type="region of interest" description="Disordered" evidence="1">
    <location>
        <begin position="181"/>
        <end position="241"/>
    </location>
</feature>
<feature type="compositionally biased region" description="Pro residues" evidence="1">
    <location>
        <begin position="369"/>
        <end position="381"/>
    </location>
</feature>
<feature type="compositionally biased region" description="Pro residues" evidence="1">
    <location>
        <begin position="397"/>
        <end position="411"/>
    </location>
</feature>
<feature type="compositionally biased region" description="Pro residues" evidence="1">
    <location>
        <begin position="466"/>
        <end position="480"/>
    </location>
</feature>
<organism evidence="2 3">
    <name type="scientific">Colletotrichum tabaci</name>
    <dbReference type="NCBI Taxonomy" id="1209068"/>
    <lineage>
        <taxon>Eukaryota</taxon>
        <taxon>Fungi</taxon>
        <taxon>Dikarya</taxon>
        <taxon>Ascomycota</taxon>
        <taxon>Pezizomycotina</taxon>
        <taxon>Sordariomycetes</taxon>
        <taxon>Hypocreomycetidae</taxon>
        <taxon>Glomerellales</taxon>
        <taxon>Glomerellaceae</taxon>
        <taxon>Colletotrichum</taxon>
        <taxon>Colletotrichum destructivum species complex</taxon>
    </lineage>
</organism>
<dbReference type="Proteomes" id="UP001327957">
    <property type="component" value="Unassembled WGS sequence"/>
</dbReference>
<dbReference type="EMBL" id="JASAOK010000053">
    <property type="protein sequence ID" value="KAK6207967.1"/>
    <property type="molecule type" value="Genomic_DNA"/>
</dbReference>
<keyword evidence="3" id="KW-1185">Reference proteome</keyword>
<feature type="compositionally biased region" description="Low complexity" evidence="1">
    <location>
        <begin position="481"/>
        <end position="494"/>
    </location>
</feature>
<feature type="compositionally biased region" description="Low complexity" evidence="1">
    <location>
        <begin position="382"/>
        <end position="391"/>
    </location>
</feature>
<accession>A0AAV9SY91</accession>
<feature type="compositionally biased region" description="Low complexity" evidence="1">
    <location>
        <begin position="419"/>
        <end position="431"/>
    </location>
</feature>
<gene>
    <name evidence="2" type="ORF">QIS74_13048</name>
</gene>